<evidence type="ECO:0000256" key="4">
    <source>
        <dbReference type="SAM" id="MobiDB-lite"/>
    </source>
</evidence>
<evidence type="ECO:0000256" key="3">
    <source>
        <dbReference type="ARBA" id="ARBA00022833"/>
    </source>
</evidence>
<keyword evidence="2" id="KW-0863">Zinc-finger</keyword>
<proteinExistence type="predicted"/>
<dbReference type="Proteomes" id="UP001383192">
    <property type="component" value="Unassembled WGS sequence"/>
</dbReference>
<accession>A0AAW0DWF1</accession>
<keyword evidence="1" id="KW-0479">Metal-binding</keyword>
<feature type="region of interest" description="Disordered" evidence="4">
    <location>
        <begin position="160"/>
        <end position="680"/>
    </location>
</feature>
<feature type="region of interest" description="Disordered" evidence="4">
    <location>
        <begin position="1"/>
        <end position="23"/>
    </location>
</feature>
<evidence type="ECO:0000313" key="6">
    <source>
        <dbReference type="EMBL" id="KAK7056288.1"/>
    </source>
</evidence>
<feature type="compositionally biased region" description="Low complexity" evidence="4">
    <location>
        <begin position="319"/>
        <end position="331"/>
    </location>
</feature>
<feature type="region of interest" description="Disordered" evidence="4">
    <location>
        <begin position="40"/>
        <end position="128"/>
    </location>
</feature>
<feature type="domain" description="RanBP2-type" evidence="5">
    <location>
        <begin position="762"/>
        <end position="787"/>
    </location>
</feature>
<feature type="compositionally biased region" description="Basic and acidic residues" evidence="4">
    <location>
        <begin position="453"/>
        <end position="469"/>
    </location>
</feature>
<keyword evidence="3" id="KW-0862">Zinc</keyword>
<feature type="compositionally biased region" description="Low complexity" evidence="4">
    <location>
        <begin position="652"/>
        <end position="676"/>
    </location>
</feature>
<organism evidence="6 7">
    <name type="scientific">Paramarasmius palmivorus</name>
    <dbReference type="NCBI Taxonomy" id="297713"/>
    <lineage>
        <taxon>Eukaryota</taxon>
        <taxon>Fungi</taxon>
        <taxon>Dikarya</taxon>
        <taxon>Basidiomycota</taxon>
        <taxon>Agaricomycotina</taxon>
        <taxon>Agaricomycetes</taxon>
        <taxon>Agaricomycetidae</taxon>
        <taxon>Agaricales</taxon>
        <taxon>Marasmiineae</taxon>
        <taxon>Marasmiaceae</taxon>
        <taxon>Paramarasmius</taxon>
    </lineage>
</organism>
<feature type="compositionally biased region" description="Polar residues" evidence="4">
    <location>
        <begin position="244"/>
        <end position="259"/>
    </location>
</feature>
<dbReference type="Pfam" id="PF00641">
    <property type="entry name" value="Zn_ribbon_RanBP"/>
    <property type="match status" value="2"/>
</dbReference>
<feature type="compositionally biased region" description="Polar residues" evidence="4">
    <location>
        <begin position="599"/>
        <end position="614"/>
    </location>
</feature>
<dbReference type="EMBL" id="JAYKXP010000007">
    <property type="protein sequence ID" value="KAK7056288.1"/>
    <property type="molecule type" value="Genomic_DNA"/>
</dbReference>
<dbReference type="SMART" id="SM00547">
    <property type="entry name" value="ZnF_RBZ"/>
    <property type="match status" value="2"/>
</dbReference>
<feature type="compositionally biased region" description="Low complexity" evidence="4">
    <location>
        <begin position="727"/>
        <end position="739"/>
    </location>
</feature>
<dbReference type="InterPro" id="IPR001876">
    <property type="entry name" value="Znf_RanBP2"/>
</dbReference>
<feature type="compositionally biased region" description="Low complexity" evidence="4">
    <location>
        <begin position="551"/>
        <end position="562"/>
    </location>
</feature>
<dbReference type="Gene3D" id="4.10.1060.10">
    <property type="entry name" value="Zinc finger, RanBP2-type"/>
    <property type="match status" value="2"/>
</dbReference>
<feature type="compositionally biased region" description="Low complexity" evidence="4">
    <location>
        <begin position="368"/>
        <end position="381"/>
    </location>
</feature>
<keyword evidence="7" id="KW-1185">Reference proteome</keyword>
<feature type="domain" description="RanBP2-type" evidence="5">
    <location>
        <begin position="816"/>
        <end position="841"/>
    </location>
</feature>
<feature type="compositionally biased region" description="Pro residues" evidence="4">
    <location>
        <begin position="348"/>
        <end position="360"/>
    </location>
</feature>
<feature type="compositionally biased region" description="Acidic residues" evidence="4">
    <location>
        <begin position="525"/>
        <end position="534"/>
    </location>
</feature>
<evidence type="ECO:0000256" key="1">
    <source>
        <dbReference type="ARBA" id="ARBA00022723"/>
    </source>
</evidence>
<feature type="compositionally biased region" description="Low complexity" evidence="4">
    <location>
        <begin position="1"/>
        <end position="16"/>
    </location>
</feature>
<comment type="caution">
    <text evidence="6">The sequence shown here is derived from an EMBL/GenBank/DDBJ whole genome shotgun (WGS) entry which is preliminary data.</text>
</comment>
<feature type="compositionally biased region" description="Basic and acidic residues" evidence="4">
    <location>
        <begin position="261"/>
        <end position="273"/>
    </location>
</feature>
<feature type="region of interest" description="Disordered" evidence="4">
    <location>
        <begin position="706"/>
        <end position="741"/>
    </location>
</feature>
<evidence type="ECO:0000259" key="5">
    <source>
        <dbReference type="SMART" id="SM00547"/>
    </source>
</evidence>
<sequence length="842" mass="89081">MSAIRRGSRSGARPSPYARPQLKKSSWSISGFLSYLNPLRFRSSPEISTENESGEEDEEWNAEEHGQSPAQALSARGRQMANTLTSKAPEHRTAVQPTRQPPTANGPPPLASQKSTSQNLFNEPVSASEGIDIVTSFLESRRDQPISSIEAEGLISLLRKTTPAENREPFRFSSSTPSTPPRGNSPLYASTSTNFAPFRFSTPTEPSNASQTSDSSTPKLLKHNPNGTYRWQGGGSAKPRSRNRYQSPSFGAPRSSSQRLVLKDSPEKATKTDTKRRRVGDEPQTSSASPSGSNSTPPSQTTRSPAPALSPTRAVQAVSFSASNGGPNSSSGEKKGMSTSLSSSRLRPPLPQKPTTPAVPSPLRQAWGQSSPSTSSDGEGSPQAPPRQTKAANFVSELISQVTPTRHLDVSNPYQVASPVKTTGAPKQRSRRTRATDKNAVPKPDVNGSVGKTDGEKDKVEKGKEKTKEPTAQAIIEATVPKGSTRSRPPANIGNGRPNGNSSMRSPSPAEPRKSPRKTALDVPSEIEEIEDEEQRPTKKAKANGFVNGFSSTKTTSAPAKSGPTIEEVSDDDEMVVTKETIKPSEVVEADKPKFVAPQSPSNSLEVSSGSTKPSLPVFGAPKASTIPREPSKLRQSFLNDPTPSPAPTPTPSSLFSSVPSPDTASTASAATASSSKVDPKQAALAVPLPSLPTFTFAVPSTVSLSDGSGDAMAKAKTTPRTSLPRFEFGTSTSGSESTKPVTQSFDFAAAGMKPIATPSSGTWKCSACELQNDNPIATKCFICDQPRNPPPPKPEVQAFDWAAAGMKPAPLPASGSWTCSVCQLKNDNAAATQCTICDTPR</sequence>
<dbReference type="GO" id="GO:0008270">
    <property type="term" value="F:zinc ion binding"/>
    <property type="evidence" value="ECO:0007669"/>
    <property type="project" value="UniProtKB-KW"/>
</dbReference>
<feature type="compositionally biased region" description="Low complexity" evidence="4">
    <location>
        <begin position="283"/>
        <end position="302"/>
    </location>
</feature>
<feature type="compositionally biased region" description="Acidic residues" evidence="4">
    <location>
        <begin position="52"/>
        <end position="61"/>
    </location>
</feature>
<evidence type="ECO:0000313" key="7">
    <source>
        <dbReference type="Proteomes" id="UP001383192"/>
    </source>
</evidence>
<protein>
    <recommendedName>
        <fullName evidence="5">RanBP2-type domain-containing protein</fullName>
    </recommendedName>
</protein>
<name>A0AAW0DWF1_9AGAR</name>
<feature type="compositionally biased region" description="Polar residues" evidence="4">
    <location>
        <begin position="112"/>
        <end position="121"/>
    </location>
</feature>
<dbReference type="AlphaFoldDB" id="A0AAW0DWF1"/>
<evidence type="ECO:0000256" key="2">
    <source>
        <dbReference type="ARBA" id="ARBA00022771"/>
    </source>
</evidence>
<reference evidence="6 7" key="1">
    <citation type="submission" date="2024-01" db="EMBL/GenBank/DDBJ databases">
        <title>A draft genome for a cacao thread blight-causing isolate of Paramarasmius palmivorus.</title>
        <authorList>
            <person name="Baruah I.K."/>
            <person name="Bukari Y."/>
            <person name="Amoako-Attah I."/>
            <person name="Meinhardt L.W."/>
            <person name="Bailey B.A."/>
            <person name="Cohen S.P."/>
        </authorList>
    </citation>
    <scope>NUCLEOTIDE SEQUENCE [LARGE SCALE GENOMIC DNA]</scope>
    <source>
        <strain evidence="6 7">GH-12</strain>
    </source>
</reference>
<gene>
    <name evidence="6" type="ORF">VNI00_002841</name>
</gene>
<feature type="compositionally biased region" description="Polar residues" evidence="4">
    <location>
        <begin position="187"/>
        <end position="218"/>
    </location>
</feature>